<accession>A0A1Y6LIY2</accession>
<feature type="region of interest" description="Disordered" evidence="1">
    <location>
        <begin position="1"/>
        <end position="83"/>
    </location>
</feature>
<evidence type="ECO:0000313" key="3">
    <source>
        <dbReference type="EMBL" id="SMY24457.1"/>
    </source>
</evidence>
<evidence type="ECO:0000313" key="4">
    <source>
        <dbReference type="Proteomes" id="UP000215453"/>
    </source>
</evidence>
<proteinExistence type="predicted"/>
<evidence type="ECO:0000256" key="1">
    <source>
        <dbReference type="SAM" id="MobiDB-lite"/>
    </source>
</evidence>
<dbReference type="PANTHER" id="PTHR42085:SF1">
    <property type="entry name" value="F-BOX DOMAIN-CONTAINING PROTEIN"/>
    <property type="match status" value="1"/>
</dbReference>
<feature type="domain" description="F-box" evidence="2">
    <location>
        <begin position="101"/>
        <end position="167"/>
    </location>
</feature>
<feature type="compositionally biased region" description="Basic and acidic residues" evidence="1">
    <location>
        <begin position="43"/>
        <end position="63"/>
    </location>
</feature>
<protein>
    <recommendedName>
        <fullName evidence="2">F-box domain-containing protein</fullName>
    </recommendedName>
</protein>
<feature type="compositionally biased region" description="Low complexity" evidence="1">
    <location>
        <begin position="28"/>
        <end position="42"/>
    </location>
</feature>
<organism evidence="3 4">
    <name type="scientific">Zymoseptoria tritici ST99CH_1A5</name>
    <dbReference type="NCBI Taxonomy" id="1276529"/>
    <lineage>
        <taxon>Eukaryota</taxon>
        <taxon>Fungi</taxon>
        <taxon>Dikarya</taxon>
        <taxon>Ascomycota</taxon>
        <taxon>Pezizomycotina</taxon>
        <taxon>Dothideomycetes</taxon>
        <taxon>Dothideomycetidae</taxon>
        <taxon>Mycosphaerellales</taxon>
        <taxon>Mycosphaerellaceae</taxon>
        <taxon>Zymoseptoria</taxon>
    </lineage>
</organism>
<dbReference type="InterPro" id="IPR001810">
    <property type="entry name" value="F-box_dom"/>
</dbReference>
<dbReference type="EMBL" id="LT882680">
    <property type="protein sequence ID" value="SMY24457.1"/>
    <property type="molecule type" value="Genomic_DNA"/>
</dbReference>
<name>A0A1Y6LIY2_ZYMTR</name>
<dbReference type="AlphaFoldDB" id="A0A1Y6LIY2"/>
<evidence type="ECO:0000259" key="2">
    <source>
        <dbReference type="Pfam" id="PF13013"/>
    </source>
</evidence>
<gene>
    <name evidence="3" type="ORF">ZT1A5_G5898</name>
</gene>
<dbReference type="InterPro" id="IPR038883">
    <property type="entry name" value="AN11006-like"/>
</dbReference>
<dbReference type="Proteomes" id="UP000215453">
    <property type="component" value="Chromosome 5"/>
</dbReference>
<sequence length="352" mass="38440">MAAPEASHASADPPGLTQAAIQANEASRQANAKARRATAAVHQADEAARQAERTAREADEAARQAHATASQANENARRAHETALEANESARLANENAFQANAAVSQANVFGGTFQPFRLMDLPPELRCRIYEYCVVFEEALLGPSASRELDSTSAEQPAISKTSIQLRAETLPIFYQKNAFEFILSTSDDAKHFCKHLDEIGARNRRLMKKVKVEMLDDMFTFGGSLDIIHSCARLGDCGKLELESPLHDWEADWIRTSFSPYLQNGGESLFDGDAYVHITVKNFTAALNFLSLLAESIRSTNGNGSPWMSLHRGKRGSRCYSKYCSGPTSVAAGTFDCGAGIGKSRFHFLD</sequence>
<dbReference type="PANTHER" id="PTHR42085">
    <property type="entry name" value="F-BOX DOMAIN-CONTAINING PROTEIN"/>
    <property type="match status" value="1"/>
</dbReference>
<dbReference type="Pfam" id="PF13013">
    <property type="entry name" value="F-box-like_2"/>
    <property type="match status" value="1"/>
</dbReference>
<reference evidence="3 4" key="1">
    <citation type="submission" date="2016-10" db="EMBL/GenBank/DDBJ databases">
        <authorList>
            <person name="Varghese N."/>
        </authorList>
    </citation>
    <scope>NUCLEOTIDE SEQUENCE [LARGE SCALE GENOMIC DNA]</scope>
</reference>